<proteinExistence type="inferred from homology"/>
<dbReference type="SUPFAM" id="SSF54001">
    <property type="entry name" value="Cysteine proteinases"/>
    <property type="match status" value="1"/>
</dbReference>
<keyword evidence="3" id="KW-0378">Hydrolase</keyword>
<evidence type="ECO:0000256" key="4">
    <source>
        <dbReference type="ARBA" id="ARBA00022807"/>
    </source>
</evidence>
<dbReference type="OrthoDB" id="6058745at2"/>
<name>A0A1I4N0I4_9FIRM</name>
<keyword evidence="2" id="KW-0645">Protease</keyword>
<dbReference type="Gene3D" id="3.90.1720.10">
    <property type="entry name" value="endopeptidase domain like (from Nostoc punctiforme)"/>
    <property type="match status" value="1"/>
</dbReference>
<sequence length="145" mass="16242">MNNIVEIAKTYLNTPYHSGAKIKGVGIDCGQLLIAVYEEAGLLKDGECDPGQYSNEWHLHRSEEKYLGWVEKFCDVVTGDPQPGDIATFKFGRCVSHGGIVVEWSTIIHSYVGMGVILSDIREALLQDNKGKSRLYAVYRHRRVV</sequence>
<evidence type="ECO:0000256" key="2">
    <source>
        <dbReference type="ARBA" id="ARBA00022670"/>
    </source>
</evidence>
<dbReference type="STRING" id="1123291.SAMN04490355_104012"/>
<dbReference type="AlphaFoldDB" id="A0A1I4N0I4"/>
<dbReference type="EMBL" id="FOTS01000040">
    <property type="protein sequence ID" value="SFM09031.1"/>
    <property type="molecule type" value="Genomic_DNA"/>
</dbReference>
<gene>
    <name evidence="6" type="ORF">SAMN04490355_104012</name>
</gene>
<organism evidence="6 7">
    <name type="scientific">Pelosinus propionicus DSM 13327</name>
    <dbReference type="NCBI Taxonomy" id="1123291"/>
    <lineage>
        <taxon>Bacteria</taxon>
        <taxon>Bacillati</taxon>
        <taxon>Bacillota</taxon>
        <taxon>Negativicutes</taxon>
        <taxon>Selenomonadales</taxon>
        <taxon>Sporomusaceae</taxon>
        <taxon>Pelosinus</taxon>
    </lineage>
</organism>
<protein>
    <recommendedName>
        <fullName evidence="5">NlpC/P60 domain-containing protein</fullName>
    </recommendedName>
</protein>
<evidence type="ECO:0000256" key="1">
    <source>
        <dbReference type="ARBA" id="ARBA00007074"/>
    </source>
</evidence>
<keyword evidence="7" id="KW-1185">Reference proteome</keyword>
<accession>A0A1I4N0I4</accession>
<dbReference type="InterPro" id="IPR000064">
    <property type="entry name" value="NLP_P60_dom"/>
</dbReference>
<evidence type="ECO:0000313" key="6">
    <source>
        <dbReference type="EMBL" id="SFM09031.1"/>
    </source>
</evidence>
<reference evidence="7" key="1">
    <citation type="submission" date="2016-10" db="EMBL/GenBank/DDBJ databases">
        <authorList>
            <person name="Varghese N."/>
            <person name="Submissions S."/>
        </authorList>
    </citation>
    <scope>NUCLEOTIDE SEQUENCE [LARGE SCALE GENOMIC DNA]</scope>
    <source>
        <strain evidence="7">DSM 13327</strain>
    </source>
</reference>
<feature type="domain" description="NlpC/P60" evidence="5">
    <location>
        <begin position="1"/>
        <end position="142"/>
    </location>
</feature>
<evidence type="ECO:0000259" key="5">
    <source>
        <dbReference type="PROSITE" id="PS51935"/>
    </source>
</evidence>
<dbReference type="Proteomes" id="UP000199520">
    <property type="component" value="Unassembled WGS sequence"/>
</dbReference>
<comment type="similarity">
    <text evidence="1">Belongs to the peptidase C40 family.</text>
</comment>
<dbReference type="RefSeq" id="WP_090940764.1">
    <property type="nucleotide sequence ID" value="NZ_FOTS01000040.1"/>
</dbReference>
<keyword evidence="4" id="KW-0788">Thiol protease</keyword>
<evidence type="ECO:0000256" key="3">
    <source>
        <dbReference type="ARBA" id="ARBA00022801"/>
    </source>
</evidence>
<dbReference type="GO" id="GO:0006508">
    <property type="term" value="P:proteolysis"/>
    <property type="evidence" value="ECO:0007669"/>
    <property type="project" value="UniProtKB-KW"/>
</dbReference>
<dbReference type="GO" id="GO:0008234">
    <property type="term" value="F:cysteine-type peptidase activity"/>
    <property type="evidence" value="ECO:0007669"/>
    <property type="project" value="UniProtKB-KW"/>
</dbReference>
<dbReference type="PROSITE" id="PS51935">
    <property type="entry name" value="NLPC_P60"/>
    <property type="match status" value="1"/>
</dbReference>
<dbReference type="InterPro" id="IPR038765">
    <property type="entry name" value="Papain-like_cys_pep_sf"/>
</dbReference>
<evidence type="ECO:0000313" key="7">
    <source>
        <dbReference type="Proteomes" id="UP000199520"/>
    </source>
</evidence>